<accession>W4HN46</accession>
<keyword evidence="2" id="KW-1185">Reference proteome</keyword>
<comment type="caution">
    <text evidence="1">The sequence shown here is derived from an EMBL/GenBank/DDBJ whole genome shotgun (WGS) entry which is preliminary data.</text>
</comment>
<dbReference type="STRING" id="1379903.ATO8_03046"/>
<gene>
    <name evidence="1" type="ORF">ATO8_03046</name>
</gene>
<dbReference type="PATRIC" id="fig|1317118.6.peg.626"/>
<evidence type="ECO:0000313" key="1">
    <source>
        <dbReference type="EMBL" id="ETW13833.1"/>
    </source>
</evidence>
<dbReference type="Proteomes" id="UP000019063">
    <property type="component" value="Unassembled WGS sequence"/>
</dbReference>
<dbReference type="InterPro" id="IPR011008">
    <property type="entry name" value="Dimeric_a/b-barrel"/>
</dbReference>
<dbReference type="AlphaFoldDB" id="W4HN46"/>
<dbReference type="eggNOG" id="COG5507">
    <property type="taxonomic scope" value="Bacteria"/>
</dbReference>
<reference evidence="1 2" key="1">
    <citation type="journal article" date="2014" name="Antonie Van Leeuwenhoek">
        <title>Roseivivax atlanticus sp. nov., isolated from surface seawater of the Atlantic Ocean.</title>
        <authorList>
            <person name="Li G."/>
            <person name="Lai Q."/>
            <person name="Liu X."/>
            <person name="Sun F."/>
            <person name="Shao Z."/>
        </authorList>
    </citation>
    <scope>NUCLEOTIDE SEQUENCE [LARGE SCALE GENOMIC DNA]</scope>
    <source>
        <strain evidence="1 2">22II-s10s</strain>
    </source>
</reference>
<dbReference type="EMBL" id="AQQW01000002">
    <property type="protein sequence ID" value="ETW13833.1"/>
    <property type="molecule type" value="Genomic_DNA"/>
</dbReference>
<dbReference type="Gene3D" id="3.30.70.100">
    <property type="match status" value="1"/>
</dbReference>
<proteinExistence type="predicted"/>
<dbReference type="PIRSF" id="PIRSF007028">
    <property type="entry name" value="UCP007028"/>
    <property type="match status" value="1"/>
</dbReference>
<dbReference type="Pfam" id="PF07237">
    <property type="entry name" value="DUF1428"/>
    <property type="match status" value="1"/>
</dbReference>
<name>W4HN46_9RHOB</name>
<protein>
    <recommendedName>
        <fullName evidence="3">RNA signal recognition particle 4.5S RNA</fullName>
    </recommendedName>
</protein>
<dbReference type="SUPFAM" id="SSF54909">
    <property type="entry name" value="Dimeric alpha+beta barrel"/>
    <property type="match status" value="1"/>
</dbReference>
<dbReference type="InterPro" id="IPR009874">
    <property type="entry name" value="DUF1428"/>
</dbReference>
<evidence type="ECO:0008006" key="3">
    <source>
        <dbReference type="Google" id="ProtNLM"/>
    </source>
</evidence>
<evidence type="ECO:0000313" key="2">
    <source>
        <dbReference type="Proteomes" id="UP000019063"/>
    </source>
</evidence>
<sequence length="124" mass="14037">MEITMPYYSGFLCAVPTKNKDAYIASARKAWPIFEEYGCIGTVETWGVDVPDGKLTSFPLATKKTEDETVVFSWMVWPDKTTCDDAWGRMMEDPRMAEMMDMPFDGKRMMWGGFEPIFTAGSAS</sequence>
<organism evidence="1 2">
    <name type="scientific">Roseivivax marinus</name>
    <dbReference type="NCBI Taxonomy" id="1379903"/>
    <lineage>
        <taxon>Bacteria</taxon>
        <taxon>Pseudomonadati</taxon>
        <taxon>Pseudomonadota</taxon>
        <taxon>Alphaproteobacteria</taxon>
        <taxon>Rhodobacterales</taxon>
        <taxon>Roseobacteraceae</taxon>
        <taxon>Roseivivax</taxon>
    </lineage>
</organism>